<evidence type="ECO:0000256" key="1">
    <source>
        <dbReference type="ARBA" id="ARBA00022741"/>
    </source>
</evidence>
<sequence>MDNSLITLTGKFTYILFRNEGNFYTAAKFEVNDEKGRVISVTGNIPEIVTGIQYRINGNYIEHPRYGMQFQIQTLAKLLPTEKEGVVRYLSGVNFPGIGKKTAERVVDALGDDCLTLIREDNTLLEKIGDLSERQINAIIEGLQIDNGMEELAKFLNIHGLSQRNLSKITRIYGKEALSKLNENPYRLIEEIDGFGFKTADKIGKSLGISDTDNRRLYALLVSLVSDLCMRDGNSYVRLETLETTFFKELGSLTCDFEAIFDEAILKHHIYREDNRIFPIAQYDAEIGIARFLTEFPYQFMDPYDPKLLLSYLEDIQEHLGITYDETQIQAIEVFFERPFMIMTGGPGTGKTTVVNAMIKLFKLMYPSSSIICAAPTGRAAKRLAEVTGVNATTIHSLLQWDLETNTFGKNDEEPILADLLIVDEFSMVDSWLFYNLLLASKRIKKICIIGDKDQLPSVGPGCVLRDLIQSNEFSLIELKYIYRQQSDSDVINLAHAINTGNVIVGDYHHDVKFFACIPEDIRRNILMMVDDALQKGYSIDDIQILSPMYAGVAGIDYLNNALQESFNPPSKDKAEVKSGYITFREGDKILQLKNQPDDDVYNGDIGVLVEIIDAKHAEDHKTTIICQFGEIIVEYKPENWINITLAYCISVHKSQGSEYPIVIMPIIRRHAGMLQRKLIYTGVTRARKVLIILGELEAFKRGIQVLELHPRETTLTQKLKQFLNGDYGF</sequence>
<accession>A0A412PEP8</accession>
<dbReference type="GO" id="GO:0016887">
    <property type="term" value="F:ATP hydrolysis activity"/>
    <property type="evidence" value="ECO:0007669"/>
    <property type="project" value="RHEA"/>
</dbReference>
<evidence type="ECO:0000259" key="7">
    <source>
        <dbReference type="Pfam" id="PF23139"/>
    </source>
</evidence>
<evidence type="ECO:0000313" key="9">
    <source>
        <dbReference type="Proteomes" id="UP000284731"/>
    </source>
</evidence>
<dbReference type="Pfam" id="PF18335">
    <property type="entry name" value="SH3_13"/>
    <property type="match status" value="1"/>
</dbReference>
<keyword evidence="3 8" id="KW-0347">Helicase</keyword>
<evidence type="ECO:0000256" key="3">
    <source>
        <dbReference type="HAMAP-Rule" id="MF_01488"/>
    </source>
</evidence>
<evidence type="ECO:0000313" key="8">
    <source>
        <dbReference type="EMBL" id="RGT56091.1"/>
    </source>
</evidence>
<comment type="catalytic activity">
    <reaction evidence="3">
        <text>ATP + H2O = ADP + phosphate + H(+)</text>
        <dbReference type="Rhea" id="RHEA:13065"/>
        <dbReference type="ChEBI" id="CHEBI:15377"/>
        <dbReference type="ChEBI" id="CHEBI:15378"/>
        <dbReference type="ChEBI" id="CHEBI:30616"/>
        <dbReference type="ChEBI" id="CHEBI:43474"/>
        <dbReference type="ChEBI" id="CHEBI:456216"/>
        <dbReference type="EC" id="5.6.2.3"/>
    </reaction>
</comment>
<dbReference type="EC" id="5.6.2.3" evidence="3"/>
<protein>
    <recommendedName>
        <fullName evidence="3">ATP-dependent RecD2 DNA helicase</fullName>
        <ecNumber evidence="3">5.6.2.3</ecNumber>
    </recommendedName>
    <alternativeName>
        <fullName evidence="3">DNA 5'-3' helicase subunit RecD2</fullName>
    </alternativeName>
</protein>
<dbReference type="Pfam" id="PF23139">
    <property type="entry name" value="OB_YrrC"/>
    <property type="match status" value="1"/>
</dbReference>
<comment type="function">
    <text evidence="3">DNA-dependent ATPase and ATP-dependent 5'-3' DNA helicase. Has no activity on blunt DNA or DNA with 3'-overhangs, requires at least 10 bases of 5'-ssDNA for helicase activity.</text>
</comment>
<feature type="domain" description="ATP-dependent RecD2 DNA helicase-like helix-hairpin-helix" evidence="5">
    <location>
        <begin position="147"/>
        <end position="236"/>
    </location>
</feature>
<dbReference type="AlphaFoldDB" id="A0A412PEP8"/>
<dbReference type="GO" id="GO:0043139">
    <property type="term" value="F:5'-3' DNA helicase activity"/>
    <property type="evidence" value="ECO:0007669"/>
    <property type="project" value="UniProtKB-UniRule"/>
</dbReference>
<dbReference type="Pfam" id="PF13538">
    <property type="entry name" value="UvrD_C_2"/>
    <property type="match status" value="1"/>
</dbReference>
<dbReference type="InterPro" id="IPR041451">
    <property type="entry name" value="RecD2_SH13"/>
</dbReference>
<dbReference type="GO" id="GO:0006310">
    <property type="term" value="P:DNA recombination"/>
    <property type="evidence" value="ECO:0007669"/>
    <property type="project" value="InterPro"/>
</dbReference>
<keyword evidence="3" id="KW-0238">DNA-binding</keyword>
<dbReference type="Gene3D" id="2.30.30.940">
    <property type="match status" value="1"/>
</dbReference>
<dbReference type="EMBL" id="QRWX01000002">
    <property type="protein sequence ID" value="RGT56091.1"/>
    <property type="molecule type" value="Genomic_DNA"/>
</dbReference>
<dbReference type="SUPFAM" id="SSF52540">
    <property type="entry name" value="P-loop containing nucleoside triphosphate hydrolases"/>
    <property type="match status" value="1"/>
</dbReference>
<dbReference type="GO" id="GO:0017116">
    <property type="term" value="F:single-stranded DNA helicase activity"/>
    <property type="evidence" value="ECO:0007669"/>
    <property type="project" value="TreeGrafter"/>
</dbReference>
<dbReference type="RefSeq" id="WP_118764654.1">
    <property type="nucleotide sequence ID" value="NZ_CABJCF010000002.1"/>
</dbReference>
<keyword evidence="2 3" id="KW-0067">ATP-binding</keyword>
<dbReference type="HAMAP" id="MF_01488">
    <property type="entry name" value="RecD2"/>
    <property type="match status" value="1"/>
</dbReference>
<comment type="caution">
    <text evidence="8">The sequence shown here is derived from an EMBL/GenBank/DDBJ whole genome shotgun (WGS) entry which is preliminary data.</text>
</comment>
<dbReference type="GO" id="GO:0005524">
    <property type="term" value="F:ATP binding"/>
    <property type="evidence" value="ECO:0007669"/>
    <property type="project" value="UniProtKB-UniRule"/>
</dbReference>
<dbReference type="InterPro" id="IPR050534">
    <property type="entry name" value="Coronavir_polyprotein_1ab"/>
</dbReference>
<evidence type="ECO:0000256" key="2">
    <source>
        <dbReference type="ARBA" id="ARBA00022840"/>
    </source>
</evidence>
<dbReference type="Pfam" id="PF14490">
    <property type="entry name" value="HHH_RecD2"/>
    <property type="match status" value="1"/>
</dbReference>
<evidence type="ECO:0000259" key="6">
    <source>
        <dbReference type="Pfam" id="PF18335"/>
    </source>
</evidence>
<dbReference type="InterPro" id="IPR029493">
    <property type="entry name" value="RecD2-like_HHH"/>
</dbReference>
<dbReference type="InterPro" id="IPR027417">
    <property type="entry name" value="P-loop_NTPase"/>
</dbReference>
<keyword evidence="1 3" id="KW-0547">Nucleotide-binding</keyword>
<feature type="domain" description="UvrD-like helicase C-terminal" evidence="4">
    <location>
        <begin position="646"/>
        <end position="693"/>
    </location>
</feature>
<dbReference type="NCBIfam" id="TIGR01448">
    <property type="entry name" value="recD_rel"/>
    <property type="match status" value="1"/>
</dbReference>
<comment type="similarity">
    <text evidence="3">Belongs to the RecD family. RecD2 subfamily.</text>
</comment>
<dbReference type="CDD" id="cd18809">
    <property type="entry name" value="SF1_C_RecD"/>
    <property type="match status" value="1"/>
</dbReference>
<proteinExistence type="inferred from homology"/>
<feature type="binding site" evidence="3">
    <location>
        <begin position="348"/>
        <end position="352"/>
    </location>
    <ligand>
        <name>ATP</name>
        <dbReference type="ChEBI" id="CHEBI:30616"/>
    </ligand>
</feature>
<dbReference type="InterPro" id="IPR055446">
    <property type="entry name" value="RecD2_N_OB"/>
</dbReference>
<dbReference type="InterPro" id="IPR027785">
    <property type="entry name" value="UvrD-like_helicase_C"/>
</dbReference>
<dbReference type="InterPro" id="IPR006345">
    <property type="entry name" value="RecD2"/>
</dbReference>
<dbReference type="GO" id="GO:0003677">
    <property type="term" value="F:DNA binding"/>
    <property type="evidence" value="ECO:0007669"/>
    <property type="project" value="UniProtKB-UniRule"/>
</dbReference>
<evidence type="ECO:0000259" key="4">
    <source>
        <dbReference type="Pfam" id="PF13538"/>
    </source>
</evidence>
<dbReference type="Gene3D" id="3.40.50.300">
    <property type="entry name" value="P-loop containing nucleotide triphosphate hydrolases"/>
    <property type="match status" value="2"/>
</dbReference>
<dbReference type="Proteomes" id="UP000284731">
    <property type="component" value="Unassembled WGS sequence"/>
</dbReference>
<feature type="domain" description="ATP-dependent RecD2 DNA helicase OB-fold" evidence="7">
    <location>
        <begin position="7"/>
        <end position="80"/>
    </location>
</feature>
<dbReference type="PANTHER" id="PTHR43788:SF6">
    <property type="entry name" value="DNA HELICASE B"/>
    <property type="match status" value="1"/>
</dbReference>
<gene>
    <name evidence="3" type="primary">recD2</name>
    <name evidence="8" type="ORF">DWX20_04595</name>
</gene>
<dbReference type="GO" id="GO:0009338">
    <property type="term" value="C:exodeoxyribonuclease V complex"/>
    <property type="evidence" value="ECO:0007669"/>
    <property type="project" value="TreeGrafter"/>
</dbReference>
<keyword evidence="3" id="KW-0378">Hydrolase</keyword>
<feature type="domain" description="ATP-dependent RecD2 DNA helicase SH3" evidence="6">
    <location>
        <begin position="559"/>
        <end position="619"/>
    </location>
</feature>
<evidence type="ECO:0000259" key="5">
    <source>
        <dbReference type="Pfam" id="PF14490"/>
    </source>
</evidence>
<dbReference type="PANTHER" id="PTHR43788">
    <property type="entry name" value="DNA2/NAM7 HELICASE FAMILY MEMBER"/>
    <property type="match status" value="1"/>
</dbReference>
<dbReference type="Gene3D" id="1.10.10.2220">
    <property type="match status" value="1"/>
</dbReference>
<name>A0A412PEP8_9FIRM</name>
<dbReference type="CDD" id="cd17933">
    <property type="entry name" value="DEXSc_RecD-like"/>
    <property type="match status" value="1"/>
</dbReference>
<keyword evidence="3" id="KW-0413">Isomerase</keyword>
<organism evidence="8 9">
    <name type="scientific">Solobacterium moorei</name>
    <dbReference type="NCBI Taxonomy" id="102148"/>
    <lineage>
        <taxon>Bacteria</taxon>
        <taxon>Bacillati</taxon>
        <taxon>Bacillota</taxon>
        <taxon>Erysipelotrichia</taxon>
        <taxon>Erysipelotrichales</taxon>
        <taxon>Erysipelotrichaceae</taxon>
        <taxon>Solobacterium</taxon>
    </lineage>
</organism>
<dbReference type="Pfam" id="PF13245">
    <property type="entry name" value="AAA_19"/>
    <property type="match status" value="1"/>
</dbReference>
<reference evidence="8 9" key="1">
    <citation type="submission" date="2018-08" db="EMBL/GenBank/DDBJ databases">
        <title>A genome reference for cultivated species of the human gut microbiota.</title>
        <authorList>
            <person name="Zou Y."/>
            <person name="Xue W."/>
            <person name="Luo G."/>
        </authorList>
    </citation>
    <scope>NUCLEOTIDE SEQUENCE [LARGE SCALE GENOMIC DNA]</scope>
    <source>
        <strain evidence="8 9">AF18-46</strain>
    </source>
</reference>